<reference evidence="3" key="3">
    <citation type="submission" date="2015-06" db="UniProtKB">
        <authorList>
            <consortium name="EnsemblMetazoa"/>
        </authorList>
    </citation>
    <scope>IDENTIFICATION</scope>
</reference>
<gene>
    <name evidence="2" type="ORF">CAPTEDRAFT_199923</name>
</gene>
<dbReference type="InterPro" id="IPR002083">
    <property type="entry name" value="MATH/TRAF_dom"/>
</dbReference>
<dbReference type="InterPro" id="IPR008974">
    <property type="entry name" value="TRAF-like"/>
</dbReference>
<reference evidence="2 4" key="2">
    <citation type="journal article" date="2013" name="Nature">
        <title>Insights into bilaterian evolution from three spiralian genomes.</title>
        <authorList>
            <person name="Simakov O."/>
            <person name="Marletaz F."/>
            <person name="Cho S.J."/>
            <person name="Edsinger-Gonzales E."/>
            <person name="Havlak P."/>
            <person name="Hellsten U."/>
            <person name="Kuo D.H."/>
            <person name="Larsson T."/>
            <person name="Lv J."/>
            <person name="Arendt D."/>
            <person name="Savage R."/>
            <person name="Osoegawa K."/>
            <person name="de Jong P."/>
            <person name="Grimwood J."/>
            <person name="Chapman J.A."/>
            <person name="Shapiro H."/>
            <person name="Aerts A."/>
            <person name="Otillar R.P."/>
            <person name="Terry A.Y."/>
            <person name="Boore J.L."/>
            <person name="Grigoriev I.V."/>
            <person name="Lindberg D.R."/>
            <person name="Seaver E.C."/>
            <person name="Weisblat D.A."/>
            <person name="Putnam N.H."/>
            <person name="Rokhsar D.S."/>
        </authorList>
    </citation>
    <scope>NUCLEOTIDE SEQUENCE</scope>
    <source>
        <strain evidence="2 4">I ESC-2004</strain>
    </source>
</reference>
<dbReference type="Proteomes" id="UP000014760">
    <property type="component" value="Unassembled WGS sequence"/>
</dbReference>
<protein>
    <recommendedName>
        <fullName evidence="1">MATH domain-containing protein</fullName>
    </recommendedName>
</protein>
<dbReference type="STRING" id="283909.R7ULA0"/>
<dbReference type="Pfam" id="PF22486">
    <property type="entry name" value="MATH_2"/>
    <property type="match status" value="1"/>
</dbReference>
<dbReference type="PANTHER" id="PTHR47022:SF1">
    <property type="entry name" value="BTB AND MATH DOMAIN-CONTAINING PROTEIN 36-RELATED"/>
    <property type="match status" value="1"/>
</dbReference>
<dbReference type="EMBL" id="AMQN01008269">
    <property type="status" value="NOT_ANNOTATED_CDS"/>
    <property type="molecule type" value="Genomic_DNA"/>
</dbReference>
<dbReference type="EMBL" id="KB302654">
    <property type="protein sequence ID" value="ELU04022.1"/>
    <property type="molecule type" value="Genomic_DNA"/>
</dbReference>
<evidence type="ECO:0000313" key="2">
    <source>
        <dbReference type="EMBL" id="ELU04022.1"/>
    </source>
</evidence>
<dbReference type="SUPFAM" id="SSF49599">
    <property type="entry name" value="TRAF domain-like"/>
    <property type="match status" value="1"/>
</dbReference>
<dbReference type="HOGENOM" id="CLU_2028878_0_0_1"/>
<proteinExistence type="predicted"/>
<name>R7ULA0_CAPTE</name>
<evidence type="ECO:0000313" key="4">
    <source>
        <dbReference type="Proteomes" id="UP000014760"/>
    </source>
</evidence>
<dbReference type="Gene3D" id="2.60.210.10">
    <property type="entry name" value="Apoptosis, Tumor Necrosis Factor Receptor Associated Protein 2, Chain A"/>
    <property type="match status" value="1"/>
</dbReference>
<dbReference type="OMA" id="ITIVFYR"/>
<accession>R7ULA0</accession>
<sequence length="122" mass="13744">MNGEISDGGHALLTSRVFNTECTSVFLQTDTKESKPKSLAVFVQCKSDSSSTWSCEVSFELRLQKQKADGPPYTEEYTALFEPNSSNWGYDPFISWDELMDPENCYVKDDSIVIEVKLAVLK</sequence>
<dbReference type="PROSITE" id="PS50144">
    <property type="entry name" value="MATH"/>
    <property type="match status" value="1"/>
</dbReference>
<organism evidence="2">
    <name type="scientific">Capitella teleta</name>
    <name type="common">Polychaete worm</name>
    <dbReference type="NCBI Taxonomy" id="283909"/>
    <lineage>
        <taxon>Eukaryota</taxon>
        <taxon>Metazoa</taxon>
        <taxon>Spiralia</taxon>
        <taxon>Lophotrochozoa</taxon>
        <taxon>Annelida</taxon>
        <taxon>Polychaeta</taxon>
        <taxon>Sedentaria</taxon>
        <taxon>Scolecida</taxon>
        <taxon>Capitellidae</taxon>
        <taxon>Capitella</taxon>
    </lineage>
</organism>
<evidence type="ECO:0000259" key="1">
    <source>
        <dbReference type="PROSITE" id="PS50144"/>
    </source>
</evidence>
<dbReference type="PANTHER" id="PTHR47022">
    <property type="entry name" value="BTB AND MATH DOMAIN-CONTAINING PROTEIN 36-RELATED"/>
    <property type="match status" value="1"/>
</dbReference>
<feature type="domain" description="MATH" evidence="1">
    <location>
        <begin position="1"/>
        <end position="118"/>
    </location>
</feature>
<dbReference type="AlphaFoldDB" id="R7ULA0"/>
<dbReference type="EnsemblMetazoa" id="CapteT199923">
    <property type="protein sequence ID" value="CapteP199923"/>
    <property type="gene ID" value="CapteG199923"/>
</dbReference>
<dbReference type="OrthoDB" id="6143701at2759"/>
<reference evidence="4" key="1">
    <citation type="submission" date="2012-12" db="EMBL/GenBank/DDBJ databases">
        <authorList>
            <person name="Hellsten U."/>
            <person name="Grimwood J."/>
            <person name="Chapman J.A."/>
            <person name="Shapiro H."/>
            <person name="Aerts A."/>
            <person name="Otillar R.P."/>
            <person name="Terry A.Y."/>
            <person name="Boore J.L."/>
            <person name="Simakov O."/>
            <person name="Marletaz F."/>
            <person name="Cho S.-J."/>
            <person name="Edsinger-Gonzales E."/>
            <person name="Havlak P."/>
            <person name="Kuo D.-H."/>
            <person name="Larsson T."/>
            <person name="Lv J."/>
            <person name="Arendt D."/>
            <person name="Savage R."/>
            <person name="Osoegawa K."/>
            <person name="de Jong P."/>
            <person name="Lindberg D.R."/>
            <person name="Seaver E.C."/>
            <person name="Weisblat D.A."/>
            <person name="Putnam N.H."/>
            <person name="Grigoriev I.V."/>
            <person name="Rokhsar D.S."/>
        </authorList>
    </citation>
    <scope>NUCLEOTIDE SEQUENCE</scope>
    <source>
        <strain evidence="4">I ESC-2004</strain>
    </source>
</reference>
<keyword evidence="4" id="KW-1185">Reference proteome</keyword>
<evidence type="ECO:0000313" key="3">
    <source>
        <dbReference type="EnsemblMetazoa" id="CapteP199923"/>
    </source>
</evidence>